<evidence type="ECO:0000256" key="13">
    <source>
        <dbReference type="RuleBase" id="RU365058"/>
    </source>
</evidence>
<keyword evidence="11 13" id="KW-0539">Nucleus</keyword>
<dbReference type="SUPFAM" id="SSF52540">
    <property type="entry name" value="P-loop containing nucleoside triphosphate hydrolases"/>
    <property type="match status" value="1"/>
</dbReference>
<dbReference type="InterPro" id="IPR003593">
    <property type="entry name" value="AAA+_ATPase"/>
</dbReference>
<dbReference type="InterPro" id="IPR041083">
    <property type="entry name" value="AAA_lid_10"/>
</dbReference>
<dbReference type="InterPro" id="IPR027417">
    <property type="entry name" value="P-loop_NTPase"/>
</dbReference>
<evidence type="ECO:0000256" key="11">
    <source>
        <dbReference type="ARBA" id="ARBA00023242"/>
    </source>
</evidence>
<dbReference type="PANTHER" id="PTHR10763:SF23">
    <property type="entry name" value="ORIGIN RECOGNITION COMPLEX SUBUNIT 1"/>
    <property type="match status" value="1"/>
</dbReference>
<dbReference type="FunFam" id="3.40.50.300:FF:000199">
    <property type="entry name" value="Origin recognition complex subunit 1"/>
    <property type="match status" value="1"/>
</dbReference>
<keyword evidence="19" id="KW-1185">Reference proteome</keyword>
<dbReference type="GO" id="GO:0003688">
    <property type="term" value="F:DNA replication origin binding"/>
    <property type="evidence" value="ECO:0000318"/>
    <property type="project" value="GO_Central"/>
</dbReference>
<dbReference type="FunFam" id="3.30.40.10:FF:000691">
    <property type="entry name" value="Origin recognition complex subunit 1"/>
    <property type="match status" value="1"/>
</dbReference>
<comment type="subcellular location">
    <subcellularLocation>
        <location evidence="1 13">Nucleus</location>
    </subcellularLocation>
</comment>
<dbReference type="GO" id="GO:0005664">
    <property type="term" value="C:nuclear origin of replication recognition complex"/>
    <property type="evidence" value="ECO:0000318"/>
    <property type="project" value="GO_Central"/>
</dbReference>
<feature type="region of interest" description="Disordered" evidence="14">
    <location>
        <begin position="74"/>
        <end position="94"/>
    </location>
</feature>
<dbReference type="Gramene" id="Pp3c9_1080V3.2">
    <property type="protein sequence ID" value="Pp3c9_1080V3.2"/>
    <property type="gene ID" value="Pp3c9_1080"/>
</dbReference>
<reference evidence="17 19" key="1">
    <citation type="journal article" date="2008" name="Science">
        <title>The Physcomitrella genome reveals evolutionary insights into the conquest of land by plants.</title>
        <authorList>
            <person name="Rensing S."/>
            <person name="Lang D."/>
            <person name="Zimmer A."/>
            <person name="Terry A."/>
            <person name="Salamov A."/>
            <person name="Shapiro H."/>
            <person name="Nishiyama T."/>
            <person name="Perroud P.-F."/>
            <person name="Lindquist E."/>
            <person name="Kamisugi Y."/>
            <person name="Tanahashi T."/>
            <person name="Sakakibara K."/>
            <person name="Fujita T."/>
            <person name="Oishi K."/>
            <person name="Shin-I T."/>
            <person name="Kuroki Y."/>
            <person name="Toyoda A."/>
            <person name="Suzuki Y."/>
            <person name="Hashimoto A."/>
            <person name="Yamaguchi K."/>
            <person name="Sugano A."/>
            <person name="Kohara Y."/>
            <person name="Fujiyama A."/>
            <person name="Anterola A."/>
            <person name="Aoki S."/>
            <person name="Ashton N."/>
            <person name="Barbazuk W.B."/>
            <person name="Barker E."/>
            <person name="Bennetzen J."/>
            <person name="Bezanilla M."/>
            <person name="Blankenship R."/>
            <person name="Cho S.H."/>
            <person name="Dutcher S."/>
            <person name="Estelle M."/>
            <person name="Fawcett J.A."/>
            <person name="Gundlach H."/>
            <person name="Hanada K."/>
            <person name="Heyl A."/>
            <person name="Hicks K.A."/>
            <person name="Hugh J."/>
            <person name="Lohr M."/>
            <person name="Mayer K."/>
            <person name="Melkozernov A."/>
            <person name="Murata T."/>
            <person name="Nelson D."/>
            <person name="Pils B."/>
            <person name="Prigge M."/>
            <person name="Reiss B."/>
            <person name="Renner T."/>
            <person name="Rombauts S."/>
            <person name="Rushton P."/>
            <person name="Sanderfoot A."/>
            <person name="Schween G."/>
            <person name="Shiu S.-H."/>
            <person name="Stueber K."/>
            <person name="Theodoulou F.L."/>
            <person name="Tu H."/>
            <person name="Van de Peer Y."/>
            <person name="Verrier P.J."/>
            <person name="Waters E."/>
            <person name="Wood A."/>
            <person name="Yang L."/>
            <person name="Cove D."/>
            <person name="Cuming A."/>
            <person name="Hasebe M."/>
            <person name="Lucas S."/>
            <person name="Mishler D.B."/>
            <person name="Reski R."/>
            <person name="Grigoriev I."/>
            <person name="Quatrano R.S."/>
            <person name="Boore J.L."/>
        </authorList>
    </citation>
    <scope>NUCLEOTIDE SEQUENCE [LARGE SCALE GENOMIC DNA]</scope>
    <source>
        <strain evidence="18 19">cv. Gransden 2004</strain>
    </source>
</reference>
<dbReference type="GO" id="GO:0033314">
    <property type="term" value="P:mitotic DNA replication checkpoint signaling"/>
    <property type="evidence" value="ECO:0000318"/>
    <property type="project" value="GO_Central"/>
</dbReference>
<dbReference type="Pfam" id="PF17872">
    <property type="entry name" value="AAA_lid_10"/>
    <property type="match status" value="1"/>
</dbReference>
<evidence type="ECO:0000256" key="4">
    <source>
        <dbReference type="ARBA" id="ARBA00022723"/>
    </source>
</evidence>
<dbReference type="Proteomes" id="UP000006727">
    <property type="component" value="Chromosome 9"/>
</dbReference>
<keyword evidence="4" id="KW-0479">Metal-binding</keyword>
<dbReference type="GeneID" id="112286806"/>
<dbReference type="SMART" id="SM00249">
    <property type="entry name" value="PHD"/>
    <property type="match status" value="1"/>
</dbReference>
<accession>A0A2K1K1H4</accession>
<dbReference type="Gene3D" id="3.40.50.300">
    <property type="entry name" value="P-loop containing nucleotide triphosphate hydrolases"/>
    <property type="match status" value="1"/>
</dbReference>
<dbReference type="Gramene" id="Pp3c9_1080V3.1">
    <property type="protein sequence ID" value="Pp3c9_1080V3.1"/>
    <property type="gene ID" value="Pp3c9_1080"/>
</dbReference>
<dbReference type="SMART" id="SM00439">
    <property type="entry name" value="BAH"/>
    <property type="match status" value="1"/>
</dbReference>
<keyword evidence="9" id="KW-0460">Magnesium</keyword>
<evidence type="ECO:0000256" key="3">
    <source>
        <dbReference type="ARBA" id="ARBA00022705"/>
    </source>
</evidence>
<feature type="region of interest" description="Disordered" evidence="14">
    <location>
        <begin position="178"/>
        <end position="217"/>
    </location>
</feature>
<dbReference type="InterPro" id="IPR001025">
    <property type="entry name" value="BAH_dom"/>
</dbReference>
<dbReference type="InterPro" id="IPR003959">
    <property type="entry name" value="ATPase_AAA_core"/>
</dbReference>
<evidence type="ECO:0000256" key="14">
    <source>
        <dbReference type="SAM" id="MobiDB-lite"/>
    </source>
</evidence>
<keyword evidence="5 13" id="KW-0547">Nucleotide-binding</keyword>
<evidence type="ECO:0000259" key="16">
    <source>
        <dbReference type="PROSITE" id="PS51038"/>
    </source>
</evidence>
<dbReference type="InterPro" id="IPR043151">
    <property type="entry name" value="BAH_sf"/>
</dbReference>
<dbReference type="EnsemblPlants" id="Pp3c9_1080V3.2">
    <property type="protein sequence ID" value="Pp3c9_1080V3.2"/>
    <property type="gene ID" value="Pp3c9_1080"/>
</dbReference>
<dbReference type="InterPro" id="IPR013083">
    <property type="entry name" value="Znf_RING/FYVE/PHD"/>
</dbReference>
<dbReference type="GO" id="GO:0005524">
    <property type="term" value="F:ATP binding"/>
    <property type="evidence" value="ECO:0007669"/>
    <property type="project" value="UniProtKB-KW"/>
</dbReference>
<comment type="subunit">
    <text evidence="13">Component of the origin recognition complex (ORC) composed of at least ORC1, ORC2, ORC3, ORC4, ORC5 and ORC6. ORC is regulated in a cell-cycle and development dependent manner. It is sequentially assembled at the exit from anaphase of mitosis and disassembled as cells enter S phase. Binds unmodified and methylated histone H3.</text>
</comment>
<dbReference type="FunFam" id="2.30.30.490:FF:000044">
    <property type="entry name" value="Origin recognition complex subunit 1"/>
    <property type="match status" value="1"/>
</dbReference>
<feature type="region of interest" description="Disordered" evidence="14">
    <location>
        <begin position="507"/>
        <end position="571"/>
    </location>
</feature>
<dbReference type="EnsemblPlants" id="Pp3c9_1080V3.1">
    <property type="protein sequence ID" value="Pp3c9_1080V3.1"/>
    <property type="gene ID" value="Pp3c9_1080"/>
</dbReference>
<evidence type="ECO:0000313" key="17">
    <source>
        <dbReference type="EMBL" id="PNR47628.1"/>
    </source>
</evidence>
<dbReference type="STRING" id="3218.A0A2K1K1H4"/>
<evidence type="ECO:0000256" key="12">
    <source>
        <dbReference type="PROSITE-ProRule" id="PRU00146"/>
    </source>
</evidence>
<dbReference type="Pfam" id="PF00628">
    <property type="entry name" value="PHD"/>
    <property type="match status" value="1"/>
</dbReference>
<dbReference type="InterPro" id="IPR001965">
    <property type="entry name" value="Znf_PHD"/>
</dbReference>
<evidence type="ECO:0000313" key="18">
    <source>
        <dbReference type="EnsemblPlants" id="Pp3c9_1080V3.1"/>
    </source>
</evidence>
<sequence length="1020" mass="113679">MTPGMTSPLVEGKMGTGGSPRTKEACIGSPINVGVDVVEPQPRRKCPESSLKQALRGARMRGSLNVTLESPKAIQLPNPLNDGPSSSLKQTLKRARERGTLDAGLESNPGKSPRLDYVRNTAASSLSQAPVVASSPMTPQCTLKASTITPPTPACLPSTERVKPRCLFGSEDKRAEILSNHSRAGTPNKHVKATPSKSVRSTPKKAKTKDDVVDTPSMRKSPRFVRAVQRNLNETPTKERRRHRNTLEPGQRVPTKKFVHKESRNAARRTGGSSQKEQLRRYVKKVVSEGVEYRVGDDVYVRKGVKENGDNAANGGAEQWSDSDAEVEDCVLCGENGQSIMLECDECLGGYHLRCLDPPLEEVPEGDWMCPVCSAVARGDNVERSTHAKRRRRTTRERFIAQDIWASRIEKIWRDKEGTLYFQGRWWALPEETADGRQPWHGRRELFRSSIADENEMNTIIRHCFVMPPDLYAKAGHEGDDVFMCGHEYDFRHQTFKRIADEFDDVSEADDSEDESFDPSRKSKYHSLVSSDDDDDFDNEFDIKKKRCTPKGTPKGTPKAKPKSTQATPKAANVWKGRVDRIEGVGAKAVPRPRKRPLTYLEKAKAALGLSAAPTSLPCRDKEKSEIEAFLKDAVAAGEECLGRCLYISGVPGTGKTATVLEVMKGLRSKVDSGELPPYRFVEINGLRLPSPEHAYTVLHEALTGQHCGWRRALQFLDARFSDSKPLQGVHARPCILLVDELDLLVTRSQSVLYNLFDWPSRANSRLIVIGIANTMDLPERMLPRIASRLGLHRISFGPYSHTQLQQILATRLEGIPAFDKQAVEFASRKVAAVSGDARRALELCRRAAEITEMRVQPITTSFTTCEAAPASSVPVHQQDSSNEPPESQIACKLIGMSDIEAAIAEMFQAPHIQFMKRCSKFSKIFLVAMVIEQHRTTMVETTFEKVVSAFMRLCVTHKEHCPGEDLIMTVGCKLGVSRILLCEPAIRHRHQKLQLNFPCDDVQFALKDDKELSWLSKYL</sequence>
<dbReference type="GO" id="GO:0008270">
    <property type="term" value="F:zinc ion binding"/>
    <property type="evidence" value="ECO:0007669"/>
    <property type="project" value="UniProtKB-KW"/>
</dbReference>
<dbReference type="SUPFAM" id="SSF57903">
    <property type="entry name" value="FYVE/PHD zinc finger"/>
    <property type="match status" value="1"/>
</dbReference>
<evidence type="ECO:0000256" key="6">
    <source>
        <dbReference type="ARBA" id="ARBA00022771"/>
    </source>
</evidence>
<keyword evidence="8 13" id="KW-0067">ATP-binding</keyword>
<evidence type="ECO:0000256" key="7">
    <source>
        <dbReference type="ARBA" id="ARBA00022833"/>
    </source>
</evidence>
<feature type="region of interest" description="Disordered" evidence="14">
    <location>
        <begin position="232"/>
        <end position="253"/>
    </location>
</feature>
<evidence type="ECO:0000256" key="2">
    <source>
        <dbReference type="ARBA" id="ARBA00008398"/>
    </source>
</evidence>
<organism evidence="17">
    <name type="scientific">Physcomitrium patens</name>
    <name type="common">Spreading-leaved earth moss</name>
    <name type="synonym">Physcomitrella patens</name>
    <dbReference type="NCBI Taxonomy" id="3218"/>
    <lineage>
        <taxon>Eukaryota</taxon>
        <taxon>Viridiplantae</taxon>
        <taxon>Streptophyta</taxon>
        <taxon>Embryophyta</taxon>
        <taxon>Bryophyta</taxon>
        <taxon>Bryophytina</taxon>
        <taxon>Bryopsida</taxon>
        <taxon>Funariidae</taxon>
        <taxon>Funariales</taxon>
        <taxon>Funariaceae</taxon>
        <taxon>Physcomitrium</taxon>
    </lineage>
</organism>
<dbReference type="EMBL" id="ABEU02000009">
    <property type="protein sequence ID" value="PNR47628.1"/>
    <property type="molecule type" value="Genomic_DNA"/>
</dbReference>
<dbReference type="InterPro" id="IPR019787">
    <property type="entry name" value="Znf_PHD-finger"/>
</dbReference>
<gene>
    <name evidence="18" type="primary">LOC112286806</name>
    <name evidence="17" type="ORF">PHYPA_012101</name>
</gene>
<dbReference type="AlphaFoldDB" id="A0A2K1K1H4"/>
<dbReference type="PROSITE" id="PS01359">
    <property type="entry name" value="ZF_PHD_1"/>
    <property type="match status" value="1"/>
</dbReference>
<evidence type="ECO:0000256" key="5">
    <source>
        <dbReference type="ARBA" id="ARBA00022741"/>
    </source>
</evidence>
<keyword evidence="6 12" id="KW-0863">Zinc-finger</keyword>
<evidence type="ECO:0000256" key="1">
    <source>
        <dbReference type="ARBA" id="ARBA00004123"/>
    </source>
</evidence>
<dbReference type="InterPro" id="IPR050311">
    <property type="entry name" value="ORC1/CDC6"/>
</dbReference>
<comment type="similarity">
    <text evidence="2 13">Belongs to the ORC1 family.</text>
</comment>
<evidence type="ECO:0000313" key="19">
    <source>
        <dbReference type="Proteomes" id="UP000006727"/>
    </source>
</evidence>
<keyword evidence="10 13" id="KW-0238">DNA-binding</keyword>
<dbReference type="Gene3D" id="1.10.8.60">
    <property type="match status" value="1"/>
</dbReference>
<dbReference type="InterPro" id="IPR019786">
    <property type="entry name" value="Zinc_finger_PHD-type_CS"/>
</dbReference>
<dbReference type="SMART" id="SM00382">
    <property type="entry name" value="AAA"/>
    <property type="match status" value="1"/>
</dbReference>
<evidence type="ECO:0000256" key="10">
    <source>
        <dbReference type="ARBA" id="ARBA00023125"/>
    </source>
</evidence>
<feature type="compositionally biased region" description="Acidic residues" evidence="14">
    <location>
        <begin position="531"/>
        <end position="540"/>
    </location>
</feature>
<feature type="domain" description="PHD-type" evidence="15">
    <location>
        <begin position="327"/>
        <end position="376"/>
    </location>
</feature>
<feature type="domain" description="BAH" evidence="16">
    <location>
        <begin position="374"/>
        <end position="500"/>
    </location>
</feature>
<dbReference type="Gene3D" id="3.30.40.10">
    <property type="entry name" value="Zinc/RING finger domain, C3HC4 (zinc finger)"/>
    <property type="match status" value="1"/>
</dbReference>
<name>A0A2K1K1H4_PHYPA</name>
<evidence type="ECO:0000259" key="15">
    <source>
        <dbReference type="PROSITE" id="PS50016"/>
    </source>
</evidence>
<reference evidence="17 19" key="2">
    <citation type="journal article" date="2018" name="Plant J.">
        <title>The Physcomitrella patens chromosome-scale assembly reveals moss genome structure and evolution.</title>
        <authorList>
            <person name="Lang D."/>
            <person name="Ullrich K.K."/>
            <person name="Murat F."/>
            <person name="Fuchs J."/>
            <person name="Jenkins J."/>
            <person name="Haas F.B."/>
            <person name="Piednoel M."/>
            <person name="Gundlach H."/>
            <person name="Van Bel M."/>
            <person name="Meyberg R."/>
            <person name="Vives C."/>
            <person name="Morata J."/>
            <person name="Symeonidi A."/>
            <person name="Hiss M."/>
            <person name="Muchero W."/>
            <person name="Kamisugi Y."/>
            <person name="Saleh O."/>
            <person name="Blanc G."/>
            <person name="Decker E.L."/>
            <person name="van Gessel N."/>
            <person name="Grimwood J."/>
            <person name="Hayes R.D."/>
            <person name="Graham S.W."/>
            <person name="Gunter L.E."/>
            <person name="McDaniel S.F."/>
            <person name="Hoernstein S.N.W."/>
            <person name="Larsson A."/>
            <person name="Li F.W."/>
            <person name="Perroud P.F."/>
            <person name="Phillips J."/>
            <person name="Ranjan P."/>
            <person name="Rokshar D.S."/>
            <person name="Rothfels C.J."/>
            <person name="Schneider L."/>
            <person name="Shu S."/>
            <person name="Stevenson D.W."/>
            <person name="Thummler F."/>
            <person name="Tillich M."/>
            <person name="Villarreal Aguilar J.C."/>
            <person name="Widiez T."/>
            <person name="Wong G.K."/>
            <person name="Wymore A."/>
            <person name="Zhang Y."/>
            <person name="Zimmer A.D."/>
            <person name="Quatrano R.S."/>
            <person name="Mayer K.F.X."/>
            <person name="Goodstein D."/>
            <person name="Casacuberta J.M."/>
            <person name="Vandepoele K."/>
            <person name="Reski R."/>
            <person name="Cuming A.C."/>
            <person name="Tuskan G.A."/>
            <person name="Maumus F."/>
            <person name="Salse J."/>
            <person name="Schmutz J."/>
            <person name="Rensing S.A."/>
        </authorList>
    </citation>
    <scope>NUCLEOTIDE SEQUENCE [LARGE SCALE GENOMIC DNA]</scope>
    <source>
        <strain evidence="18 19">cv. Gransden 2004</strain>
    </source>
</reference>
<reference evidence="18" key="3">
    <citation type="submission" date="2020-12" db="UniProtKB">
        <authorList>
            <consortium name="EnsemblPlants"/>
        </authorList>
    </citation>
    <scope>IDENTIFICATION</scope>
</reference>
<dbReference type="PaxDb" id="3218-PP1S90_96V6.1"/>
<comment type="function">
    <text evidence="13">Component of the origin recognition complex (ORC) that binds origins of replication. DNA-binding is ATP-dependent, however specific DNA sequences that define origins of replication have not been identified so far. ORC is required to assemble the pre-replication complex necessary to initiate DNA replication.</text>
</comment>
<dbReference type="Pfam" id="PF00004">
    <property type="entry name" value="AAA"/>
    <property type="match status" value="1"/>
</dbReference>
<dbReference type="PANTHER" id="PTHR10763">
    <property type="entry name" value="CELL DIVISION CONTROL PROTEIN 6-RELATED"/>
    <property type="match status" value="1"/>
</dbReference>
<proteinExistence type="inferred from homology"/>
<keyword evidence="3 13" id="KW-0235">DNA replication</keyword>
<dbReference type="GO" id="GO:0016887">
    <property type="term" value="F:ATP hydrolysis activity"/>
    <property type="evidence" value="ECO:0007669"/>
    <property type="project" value="InterPro"/>
</dbReference>
<protein>
    <recommendedName>
        <fullName evidence="13">Origin recognition complex subunit 1</fullName>
    </recommendedName>
</protein>
<dbReference type="PROSITE" id="PS51038">
    <property type="entry name" value="BAH"/>
    <property type="match status" value="1"/>
</dbReference>
<feature type="region of interest" description="Disordered" evidence="14">
    <location>
        <begin position="1"/>
        <end position="29"/>
    </location>
</feature>
<dbReference type="InterPro" id="IPR011011">
    <property type="entry name" value="Znf_FYVE_PHD"/>
</dbReference>
<dbReference type="Gene3D" id="2.30.30.490">
    <property type="match status" value="1"/>
</dbReference>
<feature type="compositionally biased region" description="Acidic residues" evidence="14">
    <location>
        <begin position="507"/>
        <end position="517"/>
    </location>
</feature>
<dbReference type="OrthoDB" id="1926878at2759"/>
<dbReference type="RefSeq" id="XP_024384864.1">
    <property type="nucleotide sequence ID" value="XM_024529096.2"/>
</dbReference>
<dbReference type="PROSITE" id="PS50016">
    <property type="entry name" value="ZF_PHD_2"/>
    <property type="match status" value="1"/>
</dbReference>
<feature type="compositionally biased region" description="Low complexity" evidence="14">
    <location>
        <begin position="550"/>
        <end position="565"/>
    </location>
</feature>
<evidence type="ECO:0000256" key="9">
    <source>
        <dbReference type="ARBA" id="ARBA00022842"/>
    </source>
</evidence>
<dbReference type="GO" id="GO:0006270">
    <property type="term" value="P:DNA replication initiation"/>
    <property type="evidence" value="ECO:0000318"/>
    <property type="project" value="GO_Central"/>
</dbReference>
<dbReference type="GO" id="GO:0003682">
    <property type="term" value="F:chromatin binding"/>
    <property type="evidence" value="ECO:0007669"/>
    <property type="project" value="InterPro"/>
</dbReference>
<keyword evidence="7" id="KW-0862">Zinc</keyword>
<evidence type="ECO:0000256" key="8">
    <source>
        <dbReference type="ARBA" id="ARBA00022840"/>
    </source>
</evidence>